<dbReference type="SUPFAM" id="SSF56425">
    <property type="entry name" value="Succinate dehydrogenase/fumarate reductase flavoprotein, catalytic domain"/>
    <property type="match status" value="1"/>
</dbReference>
<dbReference type="PANTHER" id="PTHR43400">
    <property type="entry name" value="FUMARATE REDUCTASE"/>
    <property type="match status" value="1"/>
</dbReference>
<dbReference type="PANTHER" id="PTHR43400:SF10">
    <property type="entry name" value="3-OXOSTEROID 1-DEHYDROGENASE"/>
    <property type="match status" value="1"/>
</dbReference>
<dbReference type="Gene3D" id="3.50.50.60">
    <property type="entry name" value="FAD/NAD(P)-binding domain"/>
    <property type="match status" value="2"/>
</dbReference>
<protein>
    <submittedName>
        <fullName evidence="6">Succinate dehydrogenase/fumarate reductase flavoprotein subunit</fullName>
    </submittedName>
</protein>
<proteinExistence type="predicted"/>
<evidence type="ECO:0000256" key="3">
    <source>
        <dbReference type="ARBA" id="ARBA00022827"/>
    </source>
</evidence>
<dbReference type="HOGENOM" id="CLU_011398_4_2_11"/>
<dbReference type="InterPro" id="IPR003953">
    <property type="entry name" value="FAD-dep_OxRdtase_2_FAD-bd"/>
</dbReference>
<evidence type="ECO:0000313" key="7">
    <source>
        <dbReference type="Proteomes" id="UP000002791"/>
    </source>
</evidence>
<dbReference type="STRING" id="882082.SaccyDRAFT_2838"/>
<dbReference type="AlphaFoldDB" id="H5XHK4"/>
<feature type="domain" description="FAD-dependent oxidoreductase 2 FAD-binding" evidence="5">
    <location>
        <begin position="11"/>
        <end position="513"/>
    </location>
</feature>
<dbReference type="Pfam" id="PF00890">
    <property type="entry name" value="FAD_binding_2"/>
    <property type="match status" value="1"/>
</dbReference>
<accession>H5XHK4</accession>
<dbReference type="EMBL" id="CM001440">
    <property type="protein sequence ID" value="EHR61684.1"/>
    <property type="molecule type" value="Genomic_DNA"/>
</dbReference>
<evidence type="ECO:0000256" key="1">
    <source>
        <dbReference type="ARBA" id="ARBA00001974"/>
    </source>
</evidence>
<dbReference type="Gene3D" id="3.90.700.10">
    <property type="entry name" value="Succinate dehydrogenase/fumarate reductase flavoprotein, catalytic domain"/>
    <property type="match status" value="1"/>
</dbReference>
<gene>
    <name evidence="6" type="ORF">SaccyDRAFT_2838</name>
</gene>
<name>H5XHK4_9PSEU</name>
<dbReference type="GO" id="GO:0008202">
    <property type="term" value="P:steroid metabolic process"/>
    <property type="evidence" value="ECO:0007669"/>
    <property type="project" value="UniProtKB-ARBA"/>
</dbReference>
<dbReference type="InterPro" id="IPR027477">
    <property type="entry name" value="Succ_DH/fumarate_Rdtase_cat_sf"/>
</dbReference>
<evidence type="ECO:0000256" key="4">
    <source>
        <dbReference type="ARBA" id="ARBA00023002"/>
    </source>
</evidence>
<reference evidence="6 7" key="1">
    <citation type="submission" date="2011-11" db="EMBL/GenBank/DDBJ databases">
        <title>The Noncontiguous Finished sequence of Saccharomonospora cyanea NA-134.</title>
        <authorList>
            <consortium name="US DOE Joint Genome Institute"/>
            <person name="Lucas S."/>
            <person name="Han J."/>
            <person name="Lapidus A."/>
            <person name="Cheng J.-F."/>
            <person name="Goodwin L."/>
            <person name="Pitluck S."/>
            <person name="Peters L."/>
            <person name="Ovchinnikova G."/>
            <person name="Lu M."/>
            <person name="Detter J.C."/>
            <person name="Han C."/>
            <person name="Tapia R."/>
            <person name="Land M."/>
            <person name="Hauser L."/>
            <person name="Kyrpides N."/>
            <person name="Ivanova N."/>
            <person name="Pagani I."/>
            <person name="Brambilla E.-M."/>
            <person name="Klenk H.-P."/>
            <person name="Woyke T."/>
        </authorList>
    </citation>
    <scope>NUCLEOTIDE SEQUENCE [LARGE SCALE GENOMIC DNA]</scope>
    <source>
        <strain evidence="6 7">NA-134</strain>
    </source>
</reference>
<comment type="cofactor">
    <cofactor evidence="1">
        <name>FAD</name>
        <dbReference type="ChEBI" id="CHEBI:57692"/>
    </cofactor>
</comment>
<organism evidence="6 7">
    <name type="scientific">Saccharomonospora cyanea NA-134</name>
    <dbReference type="NCBI Taxonomy" id="882082"/>
    <lineage>
        <taxon>Bacteria</taxon>
        <taxon>Bacillati</taxon>
        <taxon>Actinomycetota</taxon>
        <taxon>Actinomycetes</taxon>
        <taxon>Pseudonocardiales</taxon>
        <taxon>Pseudonocardiaceae</taxon>
        <taxon>Saccharomonospora</taxon>
    </lineage>
</organism>
<dbReference type="Proteomes" id="UP000002791">
    <property type="component" value="Chromosome"/>
</dbReference>
<evidence type="ECO:0000313" key="6">
    <source>
        <dbReference type="EMBL" id="EHR61684.1"/>
    </source>
</evidence>
<evidence type="ECO:0000256" key="2">
    <source>
        <dbReference type="ARBA" id="ARBA00022630"/>
    </source>
</evidence>
<dbReference type="InterPro" id="IPR036188">
    <property type="entry name" value="FAD/NAD-bd_sf"/>
</dbReference>
<dbReference type="eggNOG" id="COG1053">
    <property type="taxonomic scope" value="Bacteria"/>
</dbReference>
<dbReference type="PRINTS" id="PR00411">
    <property type="entry name" value="PNDRDTASEI"/>
</dbReference>
<dbReference type="InterPro" id="IPR050315">
    <property type="entry name" value="FAD-oxidoreductase_2"/>
</dbReference>
<keyword evidence="7" id="KW-1185">Reference proteome</keyword>
<dbReference type="GO" id="GO:0033765">
    <property type="term" value="F:steroid dehydrogenase activity, acting on the CH-CH group of donors"/>
    <property type="evidence" value="ECO:0007669"/>
    <property type="project" value="UniProtKB-ARBA"/>
</dbReference>
<keyword evidence="4" id="KW-0560">Oxidoreductase</keyword>
<keyword evidence="2" id="KW-0285">Flavoprotein</keyword>
<dbReference type="RefSeq" id="WP_005457006.1">
    <property type="nucleotide sequence ID" value="NZ_CM001440.1"/>
</dbReference>
<dbReference type="OrthoDB" id="9813348at2"/>
<evidence type="ECO:0000259" key="5">
    <source>
        <dbReference type="Pfam" id="PF00890"/>
    </source>
</evidence>
<dbReference type="SUPFAM" id="SSF51905">
    <property type="entry name" value="FAD/NAD(P)-binding domain"/>
    <property type="match status" value="1"/>
</dbReference>
<sequence length="539" mass="55619">MTAADQESDFDVIVVGSGAAGLTAALAASTAGAGVAVLEASARLGGTTSVSGGQVWIPRNHHMSELGESDALADARAYCVDHSPHRDPALIDAFLDVAPKAVRGIEQHTPLRFVPMDTPDSFAEHPGGRPRGRNLEVAPVGTGPFTPWEQWTWSPPYPAVLTNAEVAASGMMSGGAPPMDLIGQRMRDSQVTLGVGLVIGLLRGCADAGVRIRRSCRVLDLVRSGGGVTGVVADHDGEQRTLTARRGVVLATGGFEHDDEMSRRLLDLPDPVPCSPPVSNGDGLRMAAAAGAMLGHLSESWCWPVIVGKATWDDDAATPRADIMIAERALPHAIWVNAAGRRFVNEASHNCALAFTETDPATGGPRNLPAYVIGDACYRERYALAGTPPGSALPDGAVSADSLTALAEHVGVDAAALADTVATFNRSVESGVDSQFGRGSHAYDRGLGDPTAPHPNLGTIERPPFFALPVRTGMVGTKGGPSTDGHGRVLDWSGRPIDGLFAAGNAADSVIGPGILSSGMTLGLAVAFGWAAGTTAAAR</sequence>
<keyword evidence="3" id="KW-0274">FAD</keyword>